<dbReference type="PANTHER" id="PTHR45969">
    <property type="entry name" value="RING ZINC FINGER PROTEIN-RELATED"/>
    <property type="match status" value="1"/>
</dbReference>
<evidence type="ECO:0000259" key="7">
    <source>
        <dbReference type="PROSITE" id="PS50089"/>
    </source>
</evidence>
<sequence>MGFPVGYTEVFLPKLFVQTLSILSFIRTVVFSLFRFLGLSDFLEMDQTWPDYTSYPTRTPELRSPFSALLIREILPVIKFEDVTTSSGEDLPESCAVCLYEFEGEQEIRWLRNCRHIFHRSCLDRWMDHDQKTCPLCRTPFVPDEMQEEFNQRLWAASGVHDFHRQTHQGSWLLYTWKHLRFRIDTRRTPPRPDRLRLETPPDPSHRTFVSPDLITRLDLPSSPMVLHRKRHRTNRALIRTTHSSLGIKTRNHNLNFPPTRTTTQPNFHR</sequence>
<feature type="region of interest" description="Disordered" evidence="5">
    <location>
        <begin position="190"/>
        <end position="210"/>
    </location>
</feature>
<feature type="compositionally biased region" description="Basic and acidic residues" evidence="5">
    <location>
        <begin position="190"/>
        <end position="206"/>
    </location>
</feature>
<dbReference type="SMART" id="SM00184">
    <property type="entry name" value="RING"/>
    <property type="match status" value="1"/>
</dbReference>
<keyword evidence="2 4" id="KW-0863">Zinc-finger</keyword>
<keyword evidence="9" id="KW-1185">Reference proteome</keyword>
<dbReference type="PANTHER" id="PTHR45969:SF10">
    <property type="entry name" value="BRASSINOSTEROID-RESPONSIVE RING PROTEIN 1"/>
    <property type="match status" value="1"/>
</dbReference>
<evidence type="ECO:0000313" key="9">
    <source>
        <dbReference type="Proteomes" id="UP000824890"/>
    </source>
</evidence>
<dbReference type="InterPro" id="IPR013083">
    <property type="entry name" value="Znf_RING/FYVE/PHD"/>
</dbReference>
<dbReference type="Pfam" id="PF13639">
    <property type="entry name" value="zf-RING_2"/>
    <property type="match status" value="1"/>
</dbReference>
<evidence type="ECO:0000256" key="1">
    <source>
        <dbReference type="ARBA" id="ARBA00022723"/>
    </source>
</evidence>
<evidence type="ECO:0000256" key="4">
    <source>
        <dbReference type="PROSITE-ProRule" id="PRU00175"/>
    </source>
</evidence>
<dbReference type="Gene3D" id="3.30.40.10">
    <property type="entry name" value="Zinc/RING finger domain, C3HC4 (zinc finger)"/>
    <property type="match status" value="1"/>
</dbReference>
<feature type="transmembrane region" description="Helical" evidence="6">
    <location>
        <begin position="15"/>
        <end position="37"/>
    </location>
</feature>
<evidence type="ECO:0000256" key="3">
    <source>
        <dbReference type="ARBA" id="ARBA00022833"/>
    </source>
</evidence>
<evidence type="ECO:0000256" key="5">
    <source>
        <dbReference type="SAM" id="MobiDB-lite"/>
    </source>
</evidence>
<keyword evidence="3" id="KW-0862">Zinc</keyword>
<feature type="region of interest" description="Disordered" evidence="5">
    <location>
        <begin position="249"/>
        <end position="270"/>
    </location>
</feature>
<keyword evidence="6" id="KW-0472">Membrane</keyword>
<protein>
    <recommendedName>
        <fullName evidence="7">RING-type domain-containing protein</fullName>
    </recommendedName>
</protein>
<gene>
    <name evidence="8" type="ORF">HID58_035845</name>
</gene>
<accession>A0ABQ8C619</accession>
<dbReference type="PROSITE" id="PS50089">
    <property type="entry name" value="ZF_RING_2"/>
    <property type="match status" value="1"/>
</dbReference>
<dbReference type="Proteomes" id="UP000824890">
    <property type="component" value="Unassembled WGS sequence"/>
</dbReference>
<dbReference type="InterPro" id="IPR001841">
    <property type="entry name" value="Znf_RING"/>
</dbReference>
<evidence type="ECO:0000313" key="8">
    <source>
        <dbReference type="EMBL" id="KAH0912524.1"/>
    </source>
</evidence>
<keyword evidence="6" id="KW-0812">Transmembrane</keyword>
<proteinExistence type="predicted"/>
<name>A0ABQ8C619_BRANA</name>
<evidence type="ECO:0000256" key="6">
    <source>
        <dbReference type="SAM" id="Phobius"/>
    </source>
</evidence>
<keyword evidence="1" id="KW-0479">Metal-binding</keyword>
<evidence type="ECO:0000256" key="2">
    <source>
        <dbReference type="ARBA" id="ARBA00022771"/>
    </source>
</evidence>
<dbReference type="EMBL" id="JAGKQM010000009">
    <property type="protein sequence ID" value="KAH0912524.1"/>
    <property type="molecule type" value="Genomic_DNA"/>
</dbReference>
<keyword evidence="6" id="KW-1133">Transmembrane helix</keyword>
<organism evidence="8 9">
    <name type="scientific">Brassica napus</name>
    <name type="common">Rape</name>
    <dbReference type="NCBI Taxonomy" id="3708"/>
    <lineage>
        <taxon>Eukaryota</taxon>
        <taxon>Viridiplantae</taxon>
        <taxon>Streptophyta</taxon>
        <taxon>Embryophyta</taxon>
        <taxon>Tracheophyta</taxon>
        <taxon>Spermatophyta</taxon>
        <taxon>Magnoliopsida</taxon>
        <taxon>eudicotyledons</taxon>
        <taxon>Gunneridae</taxon>
        <taxon>Pentapetalae</taxon>
        <taxon>rosids</taxon>
        <taxon>malvids</taxon>
        <taxon>Brassicales</taxon>
        <taxon>Brassicaceae</taxon>
        <taxon>Brassiceae</taxon>
        <taxon>Brassica</taxon>
    </lineage>
</organism>
<dbReference type="SMART" id="SM00744">
    <property type="entry name" value="RINGv"/>
    <property type="match status" value="1"/>
</dbReference>
<feature type="domain" description="RING-type" evidence="7">
    <location>
        <begin position="95"/>
        <end position="138"/>
    </location>
</feature>
<comment type="caution">
    <text evidence="8">The sequence shown here is derived from an EMBL/GenBank/DDBJ whole genome shotgun (WGS) entry which is preliminary data.</text>
</comment>
<dbReference type="InterPro" id="IPR011016">
    <property type="entry name" value="Znf_RING-CH"/>
</dbReference>
<reference evidence="8 9" key="1">
    <citation type="submission" date="2021-05" db="EMBL/GenBank/DDBJ databases">
        <title>Genome Assembly of Synthetic Allotetraploid Brassica napus Reveals Homoeologous Exchanges between Subgenomes.</title>
        <authorList>
            <person name="Davis J.T."/>
        </authorList>
    </citation>
    <scope>NUCLEOTIDE SEQUENCE [LARGE SCALE GENOMIC DNA]</scope>
    <source>
        <strain evidence="9">cv. Da-Ae</strain>
        <tissue evidence="8">Seedling</tissue>
    </source>
</reference>
<dbReference type="SUPFAM" id="SSF57850">
    <property type="entry name" value="RING/U-box"/>
    <property type="match status" value="1"/>
</dbReference>